<feature type="chain" id="PRO_5034109309" evidence="1">
    <location>
        <begin position="26"/>
        <end position="123"/>
    </location>
</feature>
<organism evidence="2 3">
    <name type="scientific">Dromaius novaehollandiae</name>
    <name type="common">Emu</name>
    <dbReference type="NCBI Taxonomy" id="8790"/>
    <lineage>
        <taxon>Eukaryota</taxon>
        <taxon>Metazoa</taxon>
        <taxon>Chordata</taxon>
        <taxon>Craniata</taxon>
        <taxon>Vertebrata</taxon>
        <taxon>Euteleostomi</taxon>
        <taxon>Archelosauria</taxon>
        <taxon>Archosauria</taxon>
        <taxon>Dinosauria</taxon>
        <taxon>Saurischia</taxon>
        <taxon>Theropoda</taxon>
        <taxon>Coelurosauria</taxon>
        <taxon>Aves</taxon>
        <taxon>Palaeognathae</taxon>
        <taxon>Casuariiformes</taxon>
        <taxon>Dromaiidae</taxon>
        <taxon>Dromaius</taxon>
    </lineage>
</organism>
<reference evidence="2" key="1">
    <citation type="submission" date="2025-08" db="UniProtKB">
        <authorList>
            <consortium name="Ensembl"/>
        </authorList>
    </citation>
    <scope>IDENTIFICATION</scope>
</reference>
<keyword evidence="1" id="KW-0732">Signal</keyword>
<accession>A0A8C4J5J2</accession>
<proteinExistence type="predicted"/>
<dbReference type="Proteomes" id="UP000694423">
    <property type="component" value="Unplaced"/>
</dbReference>
<reference evidence="2" key="2">
    <citation type="submission" date="2025-09" db="UniProtKB">
        <authorList>
            <consortium name="Ensembl"/>
        </authorList>
    </citation>
    <scope>IDENTIFICATION</scope>
</reference>
<dbReference type="Ensembl" id="ENSDNVT00000004199.1">
    <property type="protein sequence ID" value="ENSDNVP00000003488.1"/>
    <property type="gene ID" value="ENSDNVG00000002468.1"/>
</dbReference>
<dbReference type="AlphaFoldDB" id="A0A8C4J5J2"/>
<evidence type="ECO:0000313" key="3">
    <source>
        <dbReference type="Proteomes" id="UP000694423"/>
    </source>
</evidence>
<feature type="signal peptide" evidence="1">
    <location>
        <begin position="1"/>
        <end position="25"/>
    </location>
</feature>
<protein>
    <submittedName>
        <fullName evidence="2">Uncharacterized protein</fullName>
    </submittedName>
</protein>
<sequence length="123" mass="13054">RSWALALSMGLSWVLVCVPFPPGDSFVFNGGKSVCCIKAACAAVQWSMLGGLRGREPQLGPPWTWVLGTPAAHPAPCQPPSSAHSTGCLARLWQPSGWHVGDKGCPQRSLGQGRVLPWCPSVH</sequence>
<name>A0A8C4J5J2_DRONO</name>
<evidence type="ECO:0000256" key="1">
    <source>
        <dbReference type="SAM" id="SignalP"/>
    </source>
</evidence>
<keyword evidence="3" id="KW-1185">Reference proteome</keyword>
<evidence type="ECO:0000313" key="2">
    <source>
        <dbReference type="Ensembl" id="ENSDNVP00000003488.1"/>
    </source>
</evidence>